<dbReference type="Pfam" id="PF09947">
    <property type="entry name" value="DUF2180"/>
    <property type="match status" value="1"/>
</dbReference>
<dbReference type="Proteomes" id="UP001237105">
    <property type="component" value="Unassembled WGS sequence"/>
</dbReference>
<evidence type="ECO:0000313" key="2">
    <source>
        <dbReference type="Proteomes" id="UP001237105"/>
    </source>
</evidence>
<evidence type="ECO:0000313" key="1">
    <source>
        <dbReference type="EMBL" id="MDI3419161.1"/>
    </source>
</evidence>
<keyword evidence="2" id="KW-1185">Reference proteome</keyword>
<organism evidence="1 2">
    <name type="scientific">Streptomyces luteolus</name>
    <dbReference type="NCBI Taxonomy" id="3043615"/>
    <lineage>
        <taxon>Bacteria</taxon>
        <taxon>Bacillati</taxon>
        <taxon>Actinomycetota</taxon>
        <taxon>Actinomycetes</taxon>
        <taxon>Kitasatosporales</taxon>
        <taxon>Streptomycetaceae</taxon>
        <taxon>Streptomyces</taxon>
    </lineage>
</organism>
<protein>
    <submittedName>
        <fullName evidence="1">DUF2180 family protein</fullName>
    </submittedName>
</protein>
<dbReference type="InterPro" id="IPR017211">
    <property type="entry name" value="UCP037465_Znf"/>
</dbReference>
<sequence length="68" mass="7275">MNCYECVNQGLTSDAVAVCRLCGAAVCTAHVRTEPVQIRESANPGKVVHDRPARQLTCVVCSAAEESR</sequence>
<accession>A0ABT6SUV6</accession>
<name>A0ABT6SUV6_9ACTN</name>
<proteinExistence type="predicted"/>
<comment type="caution">
    <text evidence="1">The sequence shown here is derived from an EMBL/GenBank/DDBJ whole genome shotgun (WGS) entry which is preliminary data.</text>
</comment>
<reference evidence="1 2" key="1">
    <citation type="submission" date="2023-05" db="EMBL/GenBank/DDBJ databases">
        <title>Draft genome sequence of Streptomyces sp. B-S-A12 isolated from a cave soil in Thailand.</title>
        <authorList>
            <person name="Chamroensaksri N."/>
            <person name="Muangham S."/>
        </authorList>
    </citation>
    <scope>NUCLEOTIDE SEQUENCE [LARGE SCALE GENOMIC DNA]</scope>
    <source>
        <strain evidence="1 2">B-S-A12</strain>
    </source>
</reference>
<gene>
    <name evidence="1" type="ORF">QIT00_11440</name>
</gene>
<dbReference type="EMBL" id="JASCIS010000009">
    <property type="protein sequence ID" value="MDI3419161.1"/>
    <property type="molecule type" value="Genomic_DNA"/>
</dbReference>
<dbReference type="RefSeq" id="WP_282535068.1">
    <property type="nucleotide sequence ID" value="NZ_JASCIS010000009.1"/>
</dbReference>